<dbReference type="Pfam" id="PF00665">
    <property type="entry name" value="rve"/>
    <property type="match status" value="1"/>
</dbReference>
<dbReference type="InterPro" id="IPR050951">
    <property type="entry name" value="Retrovirus_Pol_polyprotein"/>
</dbReference>
<dbReference type="OrthoDB" id="9113925at2759"/>
<dbReference type="InterPro" id="IPR012337">
    <property type="entry name" value="RNaseH-like_sf"/>
</dbReference>
<dbReference type="PANTHER" id="PTHR37984:SF5">
    <property type="entry name" value="PROTEIN NYNRIN-LIKE"/>
    <property type="match status" value="1"/>
</dbReference>
<organism evidence="8 9">
    <name type="scientific">Chelydra serpentina</name>
    <name type="common">Snapping turtle</name>
    <name type="synonym">Testudo serpentina</name>
    <dbReference type="NCBI Taxonomy" id="8475"/>
    <lineage>
        <taxon>Eukaryota</taxon>
        <taxon>Metazoa</taxon>
        <taxon>Chordata</taxon>
        <taxon>Craniata</taxon>
        <taxon>Vertebrata</taxon>
        <taxon>Euteleostomi</taxon>
        <taxon>Archelosauria</taxon>
        <taxon>Testudinata</taxon>
        <taxon>Testudines</taxon>
        <taxon>Cryptodira</taxon>
        <taxon>Durocryptodira</taxon>
        <taxon>Americhelydia</taxon>
        <taxon>Chelydroidea</taxon>
        <taxon>Chelydridae</taxon>
        <taxon>Chelydra</taxon>
    </lineage>
</organism>
<dbReference type="Gene3D" id="3.30.70.270">
    <property type="match status" value="2"/>
</dbReference>
<keyword evidence="3" id="KW-0511">Multifunctional enzyme</keyword>
<evidence type="ECO:0000256" key="4">
    <source>
        <dbReference type="ARBA" id="ARBA00039658"/>
    </source>
</evidence>
<dbReference type="PROSITE" id="PS50879">
    <property type="entry name" value="RNASE_H_1"/>
    <property type="match status" value="1"/>
</dbReference>
<proteinExistence type="inferred from homology"/>
<keyword evidence="9" id="KW-1185">Reference proteome</keyword>
<dbReference type="FunFam" id="3.30.70.270:FF:000020">
    <property type="entry name" value="Transposon Tf2-6 polyprotein-like Protein"/>
    <property type="match status" value="1"/>
</dbReference>
<dbReference type="InterPro" id="IPR043502">
    <property type="entry name" value="DNA/RNA_pol_sf"/>
</dbReference>
<dbReference type="Proteomes" id="UP000765507">
    <property type="component" value="Unassembled WGS sequence"/>
</dbReference>
<evidence type="ECO:0000259" key="7">
    <source>
        <dbReference type="PROSITE" id="PS50994"/>
    </source>
</evidence>
<dbReference type="AlphaFoldDB" id="A0A8T1S843"/>
<protein>
    <recommendedName>
        <fullName evidence="4">Gypsy retrotransposon integrase-like protein 1</fullName>
        <ecNumber evidence="2">3.1.26.4</ecNumber>
    </recommendedName>
</protein>
<sequence>MLDRLSPQDRSFVFSYVDDILILGETEAQVQRLTENVLALIQETGFKVSLEKAQLVQSQVTYLGIVIGKEGRQVDQRKVRALIEMPAPTDQHSLRVLLGGFNFLRPHIYRYAEITLPLWKLLKKKVKWEWGSEQEEALRVLKQKALTAPALRFPDESQPFVIRLAANDLALAATLLQKNEEDKLLSYRYQFKKLQGPEMNFDPCERECLAAVWAVQSFEPLTGTAPLTIQSTHTPLKDIPSGKLVGGKVSNTRMAQWTLTLINRGVTTETVSRPDLLTHALIEKGNKHDCPEVTLEQRIALIQAPPLEELDTIGIEGHVWFTDGSSMVIKGIRKIKYAAINLEEEILQGYLDHGSAQHAELHAIYQVLQQYKDNPRPVFIYADSDFCVKGIQYWMHDWERNGWKAADGKSIAYVEEWKWIYQWVTQHPGCLKVKHVKAHSRQDTPEAFWNNKADGIARQYDIAAVVTRSQAGKVMGDPQSIDEFINDNNCSNSPNRTPGTIEKQELVNVAHQFMHEGVEGTLSRLREVAQWKGMEDDVKTWVQNCIRCARDKARPPHYQPLMHQRRVGPWHRIQIDYIDKLPRSQEGFQYLLVIIDAFSGWVEAFPTRRNTTTEAAKKLFTEVVCRYGTPEIIDSDNGGAFVGEMFTSLLQALGIKQKFHIPYRPQSSGQVERMNRTIKEALRKVVSTSGKNWPEKLPLILAAIRSSNRLKTKIQPFQILFGQPMKLMIDPTQMGLGSGEIDMVTPQHDYFQWLKQLQEDKLTLQYRINDAIDKMNNRLHKQKAGNSQLWEPGDLVMYLKLGRREHNLESKWMGPYSIVDRLSPLVYRIDKEGKLKWAHVSQLKLFS</sequence>
<feature type="domain" description="RNase H type-1" evidence="6">
    <location>
        <begin position="314"/>
        <end position="462"/>
    </location>
</feature>
<name>A0A8T1S843_CHESE</name>
<dbReference type="InterPro" id="IPR000477">
    <property type="entry name" value="RT_dom"/>
</dbReference>
<dbReference type="EC" id="3.1.26.4" evidence="2"/>
<dbReference type="InterPro" id="IPR041577">
    <property type="entry name" value="RT_RNaseH_2"/>
</dbReference>
<reference evidence="8 9" key="1">
    <citation type="journal article" date="2020" name="G3 (Bethesda)">
        <title>Draft Genome of the Common Snapping Turtle, Chelydra serpentina, a Model for Phenotypic Plasticity in Reptiles.</title>
        <authorList>
            <person name="Das D."/>
            <person name="Singh S.K."/>
            <person name="Bierstedt J."/>
            <person name="Erickson A."/>
            <person name="Galli G.L.J."/>
            <person name="Crossley D.A. 2nd"/>
            <person name="Rhen T."/>
        </authorList>
    </citation>
    <scope>NUCLEOTIDE SEQUENCE [LARGE SCALE GENOMIC DNA]</scope>
    <source>
        <strain evidence="8">KW</strain>
    </source>
</reference>
<feature type="domain" description="Integrase catalytic" evidence="7">
    <location>
        <begin position="565"/>
        <end position="724"/>
    </location>
</feature>
<evidence type="ECO:0000256" key="1">
    <source>
        <dbReference type="ARBA" id="ARBA00010879"/>
    </source>
</evidence>
<evidence type="ECO:0000256" key="2">
    <source>
        <dbReference type="ARBA" id="ARBA00012180"/>
    </source>
</evidence>
<evidence type="ECO:0000313" key="8">
    <source>
        <dbReference type="EMBL" id="KAG6925136.1"/>
    </source>
</evidence>
<evidence type="ECO:0000259" key="6">
    <source>
        <dbReference type="PROSITE" id="PS50879"/>
    </source>
</evidence>
<dbReference type="Pfam" id="PF00078">
    <property type="entry name" value="RVT_1"/>
    <property type="match status" value="1"/>
</dbReference>
<dbReference type="Gene3D" id="3.30.420.10">
    <property type="entry name" value="Ribonuclease H-like superfamily/Ribonuclease H"/>
    <property type="match status" value="2"/>
</dbReference>
<dbReference type="InterPro" id="IPR043128">
    <property type="entry name" value="Rev_trsase/Diguanyl_cyclase"/>
</dbReference>
<dbReference type="Pfam" id="PF17919">
    <property type="entry name" value="RT_RNaseH_2"/>
    <property type="match status" value="1"/>
</dbReference>
<dbReference type="InterPro" id="IPR001584">
    <property type="entry name" value="Integrase_cat-core"/>
</dbReference>
<dbReference type="GO" id="GO:0004523">
    <property type="term" value="F:RNA-DNA hybrid ribonuclease activity"/>
    <property type="evidence" value="ECO:0007669"/>
    <property type="project" value="UniProtKB-EC"/>
</dbReference>
<accession>A0A8T1S843</accession>
<dbReference type="SUPFAM" id="SSF56672">
    <property type="entry name" value="DNA/RNA polymerases"/>
    <property type="match status" value="1"/>
</dbReference>
<dbReference type="InterPro" id="IPR036397">
    <property type="entry name" value="RNaseH_sf"/>
</dbReference>
<comment type="caution">
    <text evidence="8">The sequence shown here is derived from an EMBL/GenBank/DDBJ whole genome shotgun (WGS) entry which is preliminary data.</text>
</comment>
<evidence type="ECO:0000259" key="5">
    <source>
        <dbReference type="PROSITE" id="PS50878"/>
    </source>
</evidence>
<dbReference type="Pfam" id="PF17921">
    <property type="entry name" value="Integrase_H2C2"/>
    <property type="match status" value="1"/>
</dbReference>
<dbReference type="EMBL" id="JAHGAV010000470">
    <property type="protein sequence ID" value="KAG6925136.1"/>
    <property type="molecule type" value="Genomic_DNA"/>
</dbReference>
<dbReference type="PANTHER" id="PTHR37984">
    <property type="entry name" value="PROTEIN CBG26694"/>
    <property type="match status" value="1"/>
</dbReference>
<evidence type="ECO:0000256" key="3">
    <source>
        <dbReference type="ARBA" id="ARBA00023268"/>
    </source>
</evidence>
<dbReference type="SUPFAM" id="SSF53098">
    <property type="entry name" value="Ribonuclease H-like"/>
    <property type="match status" value="2"/>
</dbReference>
<dbReference type="InterPro" id="IPR002156">
    <property type="entry name" value="RNaseH_domain"/>
</dbReference>
<dbReference type="FunFam" id="3.30.420.10:FF:000032">
    <property type="entry name" value="Retrovirus-related Pol polyprotein from transposon 297-like Protein"/>
    <property type="match status" value="1"/>
</dbReference>
<dbReference type="PROSITE" id="PS50878">
    <property type="entry name" value="RT_POL"/>
    <property type="match status" value="1"/>
</dbReference>
<comment type="similarity">
    <text evidence="1">Belongs to the beta type-B retroviral polymerase family. HERV class-II K(HML-2) pol subfamily.</text>
</comment>
<dbReference type="PROSITE" id="PS50994">
    <property type="entry name" value="INTEGRASE"/>
    <property type="match status" value="1"/>
</dbReference>
<dbReference type="GO" id="GO:0003676">
    <property type="term" value="F:nucleic acid binding"/>
    <property type="evidence" value="ECO:0007669"/>
    <property type="project" value="InterPro"/>
</dbReference>
<dbReference type="Gene3D" id="1.10.340.70">
    <property type="match status" value="1"/>
</dbReference>
<gene>
    <name evidence="8" type="ORF">G0U57_015342</name>
</gene>
<dbReference type="InterPro" id="IPR041588">
    <property type="entry name" value="Integrase_H2C2"/>
</dbReference>
<feature type="domain" description="Reverse transcriptase" evidence="5">
    <location>
        <begin position="1"/>
        <end position="67"/>
    </location>
</feature>
<dbReference type="GO" id="GO:0015074">
    <property type="term" value="P:DNA integration"/>
    <property type="evidence" value="ECO:0007669"/>
    <property type="project" value="InterPro"/>
</dbReference>
<dbReference type="Pfam" id="PF00075">
    <property type="entry name" value="RNase_H"/>
    <property type="match status" value="1"/>
</dbReference>
<evidence type="ECO:0000313" key="9">
    <source>
        <dbReference type="Proteomes" id="UP000765507"/>
    </source>
</evidence>